<dbReference type="Proteomes" id="UP001197093">
    <property type="component" value="Unassembled WGS sequence"/>
</dbReference>
<feature type="transmembrane region" description="Helical" evidence="4">
    <location>
        <begin position="462"/>
        <end position="485"/>
    </location>
</feature>
<keyword evidence="2" id="KW-0408">Iron</keyword>
<feature type="compositionally biased region" description="Low complexity" evidence="3">
    <location>
        <begin position="596"/>
        <end position="605"/>
    </location>
</feature>
<proteinExistence type="predicted"/>
<evidence type="ECO:0000313" key="5">
    <source>
        <dbReference type="EMBL" id="KAG7290601.1"/>
    </source>
</evidence>
<accession>A0AAD4F041</accession>
<evidence type="ECO:0000313" key="6">
    <source>
        <dbReference type="Proteomes" id="UP001197093"/>
    </source>
</evidence>
<dbReference type="InterPro" id="IPR015915">
    <property type="entry name" value="Kelch-typ_b-propeller"/>
</dbReference>
<feature type="compositionally biased region" description="Polar residues" evidence="3">
    <location>
        <begin position="448"/>
        <end position="458"/>
    </location>
</feature>
<feature type="region of interest" description="Disordered" evidence="3">
    <location>
        <begin position="439"/>
        <end position="458"/>
    </location>
</feature>
<name>A0AAD4F041_9PEZI</name>
<dbReference type="PANTHER" id="PTHR47435:SF4">
    <property type="entry name" value="KELCH REPEAT PROTEIN (AFU_ORTHOLOGUE AFUA_5G12780)"/>
    <property type="match status" value="1"/>
</dbReference>
<evidence type="ECO:0000256" key="1">
    <source>
        <dbReference type="ARBA" id="ARBA00022737"/>
    </source>
</evidence>
<dbReference type="InterPro" id="IPR011043">
    <property type="entry name" value="Gal_Oxase/kelch_b-propeller"/>
</dbReference>
<dbReference type="Gene3D" id="2.120.10.80">
    <property type="entry name" value="Kelch-type beta propeller"/>
    <property type="match status" value="1"/>
</dbReference>
<dbReference type="EMBL" id="JAHCVI010000001">
    <property type="protein sequence ID" value="KAG7290601.1"/>
    <property type="molecule type" value="Genomic_DNA"/>
</dbReference>
<protein>
    <recommendedName>
        <fullName evidence="7">Cell wall anchored protein</fullName>
    </recommendedName>
</protein>
<dbReference type="PANTHER" id="PTHR47435">
    <property type="entry name" value="KELCH REPEAT PROTEIN (AFU_ORTHOLOGUE AFUA_5G12780)"/>
    <property type="match status" value="1"/>
</dbReference>
<evidence type="ECO:0008006" key="7">
    <source>
        <dbReference type="Google" id="ProtNLM"/>
    </source>
</evidence>
<keyword evidence="4" id="KW-1133">Transmembrane helix</keyword>
<dbReference type="SUPFAM" id="SSF50965">
    <property type="entry name" value="Galactose oxidase, central domain"/>
    <property type="match status" value="1"/>
</dbReference>
<keyword evidence="6" id="KW-1185">Reference proteome</keyword>
<evidence type="ECO:0000256" key="2">
    <source>
        <dbReference type="ARBA" id="ARBA00023004"/>
    </source>
</evidence>
<keyword evidence="4" id="KW-0472">Membrane</keyword>
<feature type="compositionally biased region" description="Gly residues" evidence="3">
    <location>
        <begin position="606"/>
        <end position="636"/>
    </location>
</feature>
<dbReference type="AlphaFoldDB" id="A0AAD4F041"/>
<keyword evidence="1" id="KW-0677">Repeat</keyword>
<evidence type="ECO:0000256" key="4">
    <source>
        <dbReference type="SAM" id="Phobius"/>
    </source>
</evidence>
<dbReference type="GO" id="GO:0019760">
    <property type="term" value="P:glucosinolate metabolic process"/>
    <property type="evidence" value="ECO:0007669"/>
    <property type="project" value="UniProtKB-ARBA"/>
</dbReference>
<keyword evidence="4" id="KW-0812">Transmembrane</keyword>
<evidence type="ECO:0000256" key="3">
    <source>
        <dbReference type="SAM" id="MobiDB-lite"/>
    </source>
</evidence>
<reference evidence="5" key="1">
    <citation type="submission" date="2023-02" db="EMBL/GenBank/DDBJ databases">
        <authorList>
            <person name="Palmer J.M."/>
        </authorList>
    </citation>
    <scope>NUCLEOTIDE SEQUENCE</scope>
    <source>
        <strain evidence="5">FW57</strain>
    </source>
</reference>
<sequence length="682" mass="73224">MTLSDSDLGPFPGVCSGTFGGSRRNRRVPHPARLTSLRILLSIFLSVLVKESSAQLDPVKNFYIGLHYHDLDTPGAGRMPQLYANLTKNATIPSVHGGTLWADNVNKRFYLFGGEYYQQPPSRQFTLWSFDTIYKNWESVGSPAQDDIGDVSYGAGVSISETGEGFYYGGWKSNNTVPGLTGPPVAQSGLVKYSMDSNTWSTDQGPDSVGRAEGVMVFIPIGDGGMLVYFGGVQDPHSNGSWIGQPMESIFLYDVLSSKWYTQNATGRVPPMRRRFCAGATWATDQSSYNIYLYGGAGMPPDTSGFDDVYVLSIPSFEWIKMHPTDGNLTGEYPHHSLSCNMVDNAQMLVIGGTFPSSDRCDAPEQYGVHNIDLGQQNPEKALWQIFVANLTKYAVPDPVVSVIGGSAGGGATKTAPANGFSSPDLRVLMTRKANIPSRTPTRAIPTATGTPGQDNPLSTGAIAGIAVGGGIALIALVLTVFFLIRRRRRRRRRPGHNPFQPQGKHQHAFSQEWSPYAQNSQTYTPSSPNPHSPFLYQQQQLHHHHHHHGNAYLPSRPVELPVATPPPPPTTQGMAPWLGPDGVTYEELAKPPHPAAVSATVLSSSGGGSSSTAGGGDDSWTGTGTGTGHSAGVGAGEQQLPPTKIDAEGRLWVQVSLLRGPEVFAWFSRFGATAAAAGAEQ</sequence>
<comment type="caution">
    <text evidence="5">The sequence shown here is derived from an EMBL/GenBank/DDBJ whole genome shotgun (WGS) entry which is preliminary data.</text>
</comment>
<organism evidence="5 6">
    <name type="scientific">Staphylotrichum longicolle</name>
    <dbReference type="NCBI Taxonomy" id="669026"/>
    <lineage>
        <taxon>Eukaryota</taxon>
        <taxon>Fungi</taxon>
        <taxon>Dikarya</taxon>
        <taxon>Ascomycota</taxon>
        <taxon>Pezizomycotina</taxon>
        <taxon>Sordariomycetes</taxon>
        <taxon>Sordariomycetidae</taxon>
        <taxon>Sordariales</taxon>
        <taxon>Chaetomiaceae</taxon>
        <taxon>Staphylotrichum</taxon>
    </lineage>
</organism>
<feature type="compositionally biased region" description="Polar residues" evidence="3">
    <location>
        <begin position="518"/>
        <end position="527"/>
    </location>
</feature>
<gene>
    <name evidence="5" type="ORF">NEMBOFW57_000604</name>
</gene>
<feature type="region of interest" description="Disordered" evidence="3">
    <location>
        <begin position="518"/>
        <end position="642"/>
    </location>
</feature>